<keyword evidence="4" id="KW-1133">Transmembrane helix</keyword>
<dbReference type="PANTHER" id="PTHR30349">
    <property type="entry name" value="PHAGE INTEGRASE-RELATED"/>
    <property type="match status" value="1"/>
</dbReference>
<comment type="similarity">
    <text evidence="1">Belongs to the 'phage' integrase family.</text>
</comment>
<dbReference type="Pfam" id="PF00589">
    <property type="entry name" value="Phage_integrase"/>
    <property type="match status" value="1"/>
</dbReference>
<keyword evidence="4" id="KW-0812">Transmembrane</keyword>
<accession>A0AA48M243</accession>
<dbReference type="PANTHER" id="PTHR30349:SF64">
    <property type="entry name" value="PROPHAGE INTEGRASE INTD-RELATED"/>
    <property type="match status" value="1"/>
</dbReference>
<evidence type="ECO:0000256" key="4">
    <source>
        <dbReference type="SAM" id="Phobius"/>
    </source>
</evidence>
<evidence type="ECO:0000256" key="2">
    <source>
        <dbReference type="ARBA" id="ARBA00023125"/>
    </source>
</evidence>
<feature type="transmembrane region" description="Helical" evidence="4">
    <location>
        <begin position="119"/>
        <end position="138"/>
    </location>
</feature>
<dbReference type="PROSITE" id="PS51898">
    <property type="entry name" value="TYR_RECOMBINASE"/>
    <property type="match status" value="1"/>
</dbReference>
<keyword evidence="4" id="KW-0472">Membrane</keyword>
<evidence type="ECO:0000259" key="5">
    <source>
        <dbReference type="PROSITE" id="PS51898"/>
    </source>
</evidence>
<dbReference type="GO" id="GO:0015074">
    <property type="term" value="P:DNA integration"/>
    <property type="evidence" value="ECO:0007669"/>
    <property type="project" value="InterPro"/>
</dbReference>
<dbReference type="SUPFAM" id="SSF56349">
    <property type="entry name" value="DNA breaking-rejoining enzymes"/>
    <property type="match status" value="1"/>
</dbReference>
<dbReference type="Gene3D" id="1.10.443.10">
    <property type="entry name" value="Intergrase catalytic core"/>
    <property type="match status" value="1"/>
</dbReference>
<dbReference type="InterPro" id="IPR011010">
    <property type="entry name" value="DNA_brk_join_enz"/>
</dbReference>
<keyword evidence="2" id="KW-0238">DNA-binding</keyword>
<dbReference type="Gene3D" id="1.10.150.130">
    <property type="match status" value="1"/>
</dbReference>
<dbReference type="InterPro" id="IPR013762">
    <property type="entry name" value="Integrase-like_cat_sf"/>
</dbReference>
<evidence type="ECO:0000313" key="6">
    <source>
        <dbReference type="EMBL" id="CAJ0862121.1"/>
    </source>
</evidence>
<reference evidence="6" key="1">
    <citation type="submission" date="2023-07" db="EMBL/GenBank/DDBJ databases">
        <authorList>
            <person name="Pelsma A.J. K."/>
        </authorList>
    </citation>
    <scope>NUCLEOTIDE SEQUENCE</scope>
</reference>
<proteinExistence type="inferred from homology"/>
<dbReference type="InterPro" id="IPR010998">
    <property type="entry name" value="Integrase_recombinase_N"/>
</dbReference>
<protein>
    <recommendedName>
        <fullName evidence="5">Tyr recombinase domain-containing protein</fullName>
    </recommendedName>
</protein>
<keyword evidence="3" id="KW-0233">DNA recombination</keyword>
<sequence>MTIVRVKGIKRYTHPKTGISYTYHRASGRRISAEFGTPEFFEELAAIEKAHKVAAPTPGTLGLIIDEYRQVEWEALAPATQKTYERVFDILRPIHDMPLAKMDRSFILSMRDRKLRTKYGVWTANYCVTVLSIIFGFARDRGVIDSNPLAEQVRKIKRPRAAETANRPWTEDECRVVLERAPPHIRLPLAVAMCAGLRKGDFLSVKLDAIRDGHIVVRTSKRGVPIAVPIHQILADAIAQRPASASDILCVSSRGQPWTAMGWNASWGTFRRSLEAEGVIGRGLTGHGLRHTLGTRLREAGADDRTIADILGQRSTAMARHYSENAKLPDQAKALVTGLNMTGKRKAAPNSQVSTL</sequence>
<dbReference type="InterPro" id="IPR050090">
    <property type="entry name" value="Tyrosine_recombinase_XerCD"/>
</dbReference>
<dbReference type="EMBL" id="OY288114">
    <property type="protein sequence ID" value="CAJ0862121.1"/>
    <property type="molecule type" value="Genomic_DNA"/>
</dbReference>
<dbReference type="AlphaFoldDB" id="A0AA48M243"/>
<dbReference type="GO" id="GO:0003677">
    <property type="term" value="F:DNA binding"/>
    <property type="evidence" value="ECO:0007669"/>
    <property type="project" value="UniProtKB-KW"/>
</dbReference>
<dbReference type="InterPro" id="IPR002104">
    <property type="entry name" value="Integrase_catalytic"/>
</dbReference>
<gene>
    <name evidence="6" type="ORF">AMST5_01459</name>
</gene>
<organism evidence="6">
    <name type="scientific">freshwater sediment metagenome</name>
    <dbReference type="NCBI Taxonomy" id="556182"/>
    <lineage>
        <taxon>unclassified sequences</taxon>
        <taxon>metagenomes</taxon>
        <taxon>ecological metagenomes</taxon>
    </lineage>
</organism>
<evidence type="ECO:0000256" key="3">
    <source>
        <dbReference type="ARBA" id="ARBA00023172"/>
    </source>
</evidence>
<evidence type="ECO:0000256" key="1">
    <source>
        <dbReference type="ARBA" id="ARBA00008857"/>
    </source>
</evidence>
<name>A0AA48M243_9ZZZZ</name>
<feature type="domain" description="Tyr recombinase" evidence="5">
    <location>
        <begin position="164"/>
        <end position="337"/>
    </location>
</feature>
<dbReference type="GO" id="GO:0006310">
    <property type="term" value="P:DNA recombination"/>
    <property type="evidence" value="ECO:0007669"/>
    <property type="project" value="UniProtKB-KW"/>
</dbReference>